<protein>
    <submittedName>
        <fullName evidence="3">Uncharacterized protein</fullName>
    </submittedName>
</protein>
<organism evidence="3 4">
    <name type="scientific">Streptomyces luteireticuli</name>
    <dbReference type="NCBI Taxonomy" id="173858"/>
    <lineage>
        <taxon>Bacteria</taxon>
        <taxon>Bacillati</taxon>
        <taxon>Actinomycetota</taxon>
        <taxon>Actinomycetes</taxon>
        <taxon>Kitasatosporales</taxon>
        <taxon>Streptomycetaceae</taxon>
        <taxon>Streptomyces</taxon>
    </lineage>
</organism>
<sequence>MPRPSSRGAGAATRTGDKMLGVVRPRGGSSATQLCVTVGVFMRRPVVVFLGILAFFGFAVSPAGAAPGPDGHRSCASGEAMGPVESPIAVSVQVPVDCLTP</sequence>
<evidence type="ECO:0000313" key="4">
    <source>
        <dbReference type="Proteomes" id="UP001500879"/>
    </source>
</evidence>
<feature type="transmembrane region" description="Helical" evidence="2">
    <location>
        <begin position="46"/>
        <end position="65"/>
    </location>
</feature>
<reference evidence="3 4" key="1">
    <citation type="journal article" date="2019" name="Int. J. Syst. Evol. Microbiol.">
        <title>The Global Catalogue of Microorganisms (GCM) 10K type strain sequencing project: providing services to taxonomists for standard genome sequencing and annotation.</title>
        <authorList>
            <consortium name="The Broad Institute Genomics Platform"/>
            <consortium name="The Broad Institute Genome Sequencing Center for Infectious Disease"/>
            <person name="Wu L."/>
            <person name="Ma J."/>
        </authorList>
    </citation>
    <scope>NUCLEOTIDE SEQUENCE [LARGE SCALE GENOMIC DNA]</scope>
    <source>
        <strain evidence="3 4">JCM 4788</strain>
    </source>
</reference>
<keyword evidence="2" id="KW-0472">Membrane</keyword>
<evidence type="ECO:0000256" key="2">
    <source>
        <dbReference type="SAM" id="Phobius"/>
    </source>
</evidence>
<feature type="region of interest" description="Disordered" evidence="1">
    <location>
        <begin position="1"/>
        <end position="29"/>
    </location>
</feature>
<keyword evidence="2" id="KW-1133">Transmembrane helix</keyword>
<evidence type="ECO:0000256" key="1">
    <source>
        <dbReference type="SAM" id="MobiDB-lite"/>
    </source>
</evidence>
<comment type="caution">
    <text evidence="3">The sequence shown here is derived from an EMBL/GenBank/DDBJ whole genome shotgun (WGS) entry which is preliminary data.</text>
</comment>
<proteinExistence type="predicted"/>
<dbReference type="Proteomes" id="UP001500879">
    <property type="component" value="Unassembled WGS sequence"/>
</dbReference>
<dbReference type="EMBL" id="BAAABX010000054">
    <property type="protein sequence ID" value="GAA0422377.1"/>
    <property type="molecule type" value="Genomic_DNA"/>
</dbReference>
<gene>
    <name evidence="3" type="ORF">GCM10010357_49740</name>
</gene>
<keyword evidence="4" id="KW-1185">Reference proteome</keyword>
<evidence type="ECO:0000313" key="3">
    <source>
        <dbReference type="EMBL" id="GAA0422377.1"/>
    </source>
</evidence>
<keyword evidence="2" id="KW-0812">Transmembrane</keyword>
<name>A0ABN0YYV0_9ACTN</name>
<accession>A0ABN0YYV0</accession>